<evidence type="ECO:0000313" key="5">
    <source>
        <dbReference type="Proteomes" id="UP000263928"/>
    </source>
</evidence>
<reference evidence="4" key="2">
    <citation type="submission" date="2018-08" db="EMBL/GenBank/DDBJ databases">
        <authorList>
            <person name="Ferrada E.E."/>
            <person name="Latorre B.A."/>
        </authorList>
    </citation>
    <scope>NUCLEOTIDE SEQUENCE [LARGE SCALE GENOMIC DNA]</scope>
    <source>
        <strain evidence="4">Propionibacterium_australiense1</strain>
    </source>
</reference>
<feature type="transmembrane region" description="Helical" evidence="2">
    <location>
        <begin position="221"/>
        <end position="242"/>
    </location>
</feature>
<keyword evidence="2" id="KW-0472">Membrane</keyword>
<evidence type="ECO:0000313" key="3">
    <source>
        <dbReference type="EMBL" id="RLP06961.1"/>
    </source>
</evidence>
<dbReference type="RefSeq" id="WP_119162368.1">
    <property type="nucleotide sequence ID" value="NZ_LR134442.1"/>
</dbReference>
<reference evidence="3 6" key="3">
    <citation type="submission" date="2018-10" db="EMBL/GenBank/DDBJ databases">
        <title>Propionibacterium australiense Genome Sequencing and Assembly.</title>
        <authorList>
            <person name="Bernier A.-M."/>
            <person name="Bernard K."/>
        </authorList>
    </citation>
    <scope>NUCLEOTIDE SEQUENCE [LARGE SCALE GENOMIC DNA]</scope>
    <source>
        <strain evidence="3 6">NML98A078</strain>
    </source>
</reference>
<protein>
    <submittedName>
        <fullName evidence="4">Uncharacterized protein</fullName>
    </submittedName>
</protein>
<organism evidence="4 5">
    <name type="scientific">Propionibacterium australiense</name>
    <dbReference type="NCBI Taxonomy" id="119981"/>
    <lineage>
        <taxon>Bacteria</taxon>
        <taxon>Bacillati</taxon>
        <taxon>Actinomycetota</taxon>
        <taxon>Actinomycetes</taxon>
        <taxon>Propionibacteriales</taxon>
        <taxon>Propionibacteriaceae</taxon>
        <taxon>Propionibacterium</taxon>
    </lineage>
</organism>
<proteinExistence type="predicted"/>
<keyword evidence="2" id="KW-1133">Transmembrane helix</keyword>
<sequence>MTDRPDFIDSTAPQGPDAHQESVFSRGGQDPSPQEDRPPVDEADMPDTVLAPRKDTARTSAPNVPPVPPAPPRTAQPFPNASNYLTPSAQPAQQPSAPYSAPSAPQPSAPYSAPSAQQPTVPYSAPSAPQGNYWQPQQATSTDFQTVPGYGAPAYGQQGYAGQPQNLPAVQVPAATGPYYDLGPILIRGDQVITPNGTIPLSQAQFTFQDMSQTVKKTPTWAIVVAIVLCWFFLLSLLLLIIQEEQTTGQVIVSVTGGEGTYHLTVPVNSQAQVYAWAQQVQQAQVIVSQARR</sequence>
<evidence type="ECO:0000313" key="6">
    <source>
        <dbReference type="Proteomes" id="UP000279336"/>
    </source>
</evidence>
<feature type="compositionally biased region" description="Polar residues" evidence="1">
    <location>
        <begin position="127"/>
        <end position="145"/>
    </location>
</feature>
<dbReference type="EMBL" id="RCIW01000021">
    <property type="protein sequence ID" value="RLP06961.1"/>
    <property type="molecule type" value="Genomic_DNA"/>
</dbReference>
<keyword evidence="2" id="KW-0812">Transmembrane</keyword>
<feature type="compositionally biased region" description="Pro residues" evidence="1">
    <location>
        <begin position="63"/>
        <end position="74"/>
    </location>
</feature>
<dbReference type="OrthoDB" id="5111891at2"/>
<accession>A0A383S923</accession>
<evidence type="ECO:0000256" key="2">
    <source>
        <dbReference type="SAM" id="Phobius"/>
    </source>
</evidence>
<name>A0A383S923_9ACTN</name>
<dbReference type="EMBL" id="UNQJ01000017">
    <property type="protein sequence ID" value="SYZ34042.1"/>
    <property type="molecule type" value="Genomic_DNA"/>
</dbReference>
<feature type="region of interest" description="Disordered" evidence="1">
    <location>
        <begin position="1"/>
        <end position="148"/>
    </location>
</feature>
<gene>
    <name evidence="3" type="ORF">D7U36_11980</name>
    <name evidence="4" type="ORF">PROPAUS_2018</name>
</gene>
<dbReference type="AlphaFoldDB" id="A0A383S923"/>
<evidence type="ECO:0000313" key="4">
    <source>
        <dbReference type="EMBL" id="SYZ34042.1"/>
    </source>
</evidence>
<dbReference type="Proteomes" id="UP000279336">
    <property type="component" value="Unassembled WGS sequence"/>
</dbReference>
<feature type="compositionally biased region" description="Low complexity" evidence="1">
    <location>
        <begin position="87"/>
        <end position="103"/>
    </location>
</feature>
<dbReference type="Proteomes" id="UP000263928">
    <property type="component" value="Unassembled WGS sequence"/>
</dbReference>
<keyword evidence="5" id="KW-1185">Reference proteome</keyword>
<evidence type="ECO:0000256" key="1">
    <source>
        <dbReference type="SAM" id="MobiDB-lite"/>
    </source>
</evidence>
<reference evidence="5" key="1">
    <citation type="submission" date="2018-08" db="EMBL/GenBank/DDBJ databases">
        <authorList>
            <person name="Hornung B."/>
        </authorList>
    </citation>
    <scope>NUCLEOTIDE SEQUENCE [LARGE SCALE GENOMIC DNA]</scope>
</reference>
<feature type="compositionally biased region" description="Low complexity" evidence="1">
    <location>
        <begin position="109"/>
        <end position="119"/>
    </location>
</feature>